<evidence type="ECO:0000259" key="12">
    <source>
        <dbReference type="PROSITE" id="PS51371"/>
    </source>
</evidence>
<dbReference type="PROSITE" id="PS51371">
    <property type="entry name" value="CBS"/>
    <property type="match status" value="2"/>
</dbReference>
<keyword evidence="7 9" id="KW-0129">CBS domain</keyword>
<feature type="domain" description="CBS" evidence="12">
    <location>
        <begin position="219"/>
        <end position="279"/>
    </location>
</feature>
<dbReference type="SUPFAM" id="SSF56176">
    <property type="entry name" value="FAD-binding/transporter-associated domain-like"/>
    <property type="match status" value="1"/>
</dbReference>
<keyword evidence="3" id="KW-1003">Cell membrane</keyword>
<evidence type="ECO:0000256" key="10">
    <source>
        <dbReference type="PROSITE-ProRule" id="PRU01193"/>
    </source>
</evidence>
<feature type="region of interest" description="Disordered" evidence="11">
    <location>
        <begin position="428"/>
        <end position="477"/>
    </location>
</feature>
<dbReference type="InterPro" id="IPR051676">
    <property type="entry name" value="UPF0053_domain"/>
</dbReference>
<dbReference type="Gene3D" id="3.10.580.10">
    <property type="entry name" value="CBS-domain"/>
    <property type="match status" value="1"/>
</dbReference>
<dbReference type="CDD" id="cd04590">
    <property type="entry name" value="CBS_pair_CorC_HlyC_assoc"/>
    <property type="match status" value="1"/>
</dbReference>
<organism evidence="14 15">
    <name type="scientific">Collinsella tanakaei</name>
    <dbReference type="NCBI Taxonomy" id="626935"/>
    <lineage>
        <taxon>Bacteria</taxon>
        <taxon>Bacillati</taxon>
        <taxon>Actinomycetota</taxon>
        <taxon>Coriobacteriia</taxon>
        <taxon>Coriobacteriales</taxon>
        <taxon>Coriobacteriaceae</taxon>
        <taxon>Collinsella</taxon>
    </lineage>
</organism>
<dbReference type="RefSeq" id="WP_117680400.1">
    <property type="nucleotide sequence ID" value="NZ_CAJJKC010000014.1"/>
</dbReference>
<evidence type="ECO:0000256" key="4">
    <source>
        <dbReference type="ARBA" id="ARBA00022692"/>
    </source>
</evidence>
<evidence type="ECO:0000256" key="1">
    <source>
        <dbReference type="ARBA" id="ARBA00004651"/>
    </source>
</evidence>
<evidence type="ECO:0000256" key="6">
    <source>
        <dbReference type="ARBA" id="ARBA00022989"/>
    </source>
</evidence>
<dbReference type="PANTHER" id="PTHR43099:SF5">
    <property type="entry name" value="HLYC_CORC FAMILY TRANSPORTER"/>
    <property type="match status" value="1"/>
</dbReference>
<dbReference type="Pfam" id="PF03471">
    <property type="entry name" value="CorC_HlyC"/>
    <property type="match status" value="1"/>
</dbReference>
<feature type="domain" description="CNNM transmembrane" evidence="13">
    <location>
        <begin position="1"/>
        <end position="207"/>
    </location>
</feature>
<protein>
    <submittedName>
        <fullName evidence="14">HlyC/CorC family transporter</fullName>
    </submittedName>
</protein>
<dbReference type="SUPFAM" id="SSF54631">
    <property type="entry name" value="CBS-domain pair"/>
    <property type="match status" value="1"/>
</dbReference>
<dbReference type="InterPro" id="IPR002550">
    <property type="entry name" value="CNNM"/>
</dbReference>
<dbReference type="Proteomes" id="UP000260943">
    <property type="component" value="Unassembled WGS sequence"/>
</dbReference>
<dbReference type="EMBL" id="QSRJ01000019">
    <property type="protein sequence ID" value="RGL07142.1"/>
    <property type="molecule type" value="Genomic_DNA"/>
</dbReference>
<dbReference type="InterPro" id="IPR044751">
    <property type="entry name" value="Ion_transp-like_CBS"/>
</dbReference>
<evidence type="ECO:0000313" key="15">
    <source>
        <dbReference type="Proteomes" id="UP000260943"/>
    </source>
</evidence>
<dbReference type="InterPro" id="IPR036318">
    <property type="entry name" value="FAD-bd_PCMH-like_sf"/>
</dbReference>
<dbReference type="SMART" id="SM00116">
    <property type="entry name" value="CBS"/>
    <property type="match status" value="2"/>
</dbReference>
<dbReference type="Pfam" id="PF00571">
    <property type="entry name" value="CBS"/>
    <property type="match status" value="2"/>
</dbReference>
<dbReference type="Gene3D" id="3.30.465.10">
    <property type="match status" value="1"/>
</dbReference>
<dbReference type="PROSITE" id="PS51846">
    <property type="entry name" value="CNNM"/>
    <property type="match status" value="1"/>
</dbReference>
<evidence type="ECO:0000256" key="2">
    <source>
        <dbReference type="ARBA" id="ARBA00006337"/>
    </source>
</evidence>
<reference evidence="14 15" key="1">
    <citation type="submission" date="2018-08" db="EMBL/GenBank/DDBJ databases">
        <title>A genome reference for cultivated species of the human gut microbiota.</title>
        <authorList>
            <person name="Zou Y."/>
            <person name="Xue W."/>
            <person name="Luo G."/>
        </authorList>
    </citation>
    <scope>NUCLEOTIDE SEQUENCE [LARGE SCALE GENOMIC DNA]</scope>
    <source>
        <strain evidence="14 15">TF08-14</strain>
    </source>
</reference>
<evidence type="ECO:0000259" key="13">
    <source>
        <dbReference type="PROSITE" id="PS51846"/>
    </source>
</evidence>
<gene>
    <name evidence="14" type="ORF">DXC81_10820</name>
</gene>
<keyword evidence="5" id="KW-0677">Repeat</keyword>
<evidence type="ECO:0000256" key="7">
    <source>
        <dbReference type="ARBA" id="ARBA00023122"/>
    </source>
</evidence>
<evidence type="ECO:0000256" key="8">
    <source>
        <dbReference type="ARBA" id="ARBA00023136"/>
    </source>
</evidence>
<dbReference type="GO" id="GO:0005886">
    <property type="term" value="C:plasma membrane"/>
    <property type="evidence" value="ECO:0007669"/>
    <property type="project" value="UniProtKB-SubCell"/>
</dbReference>
<dbReference type="InterPro" id="IPR016169">
    <property type="entry name" value="FAD-bd_PCMH_sub2"/>
</dbReference>
<evidence type="ECO:0000313" key="14">
    <source>
        <dbReference type="EMBL" id="RGL07142.1"/>
    </source>
</evidence>
<comment type="caution">
    <text evidence="14">The sequence shown here is derived from an EMBL/GenBank/DDBJ whole genome shotgun (WGS) entry which is preliminary data.</text>
</comment>
<keyword evidence="4 10" id="KW-0812">Transmembrane</keyword>
<dbReference type="FunFam" id="3.10.580.10:FF:000002">
    <property type="entry name" value="Magnesium/cobalt efflux protein CorC"/>
    <property type="match status" value="1"/>
</dbReference>
<accession>A0A3E4QP83</accession>
<proteinExistence type="inferred from homology"/>
<evidence type="ECO:0000256" key="9">
    <source>
        <dbReference type="PROSITE-ProRule" id="PRU00703"/>
    </source>
</evidence>
<dbReference type="AlphaFoldDB" id="A0A3E4QP83"/>
<keyword evidence="6 10" id="KW-1133">Transmembrane helix</keyword>
<evidence type="ECO:0000256" key="11">
    <source>
        <dbReference type="SAM" id="MobiDB-lite"/>
    </source>
</evidence>
<dbReference type="InterPro" id="IPR005170">
    <property type="entry name" value="Transptr-assoc_dom"/>
</dbReference>
<evidence type="ECO:0000256" key="3">
    <source>
        <dbReference type="ARBA" id="ARBA00022475"/>
    </source>
</evidence>
<feature type="compositionally biased region" description="Basic and acidic residues" evidence="11">
    <location>
        <begin position="431"/>
        <end position="458"/>
    </location>
</feature>
<dbReference type="SMART" id="SM01091">
    <property type="entry name" value="CorC_HlyC"/>
    <property type="match status" value="1"/>
</dbReference>
<dbReference type="PANTHER" id="PTHR43099">
    <property type="entry name" value="UPF0053 PROTEIN YRKA"/>
    <property type="match status" value="1"/>
</dbReference>
<sequence>MDITISILTTIVLTVVNGFFSMSEMALTTAKRAVLDHEAEEGDRRARRASELAADSGNFLATIQVAITLVGFASSAVASTNLSDPLADWLCSFGIEPLSMVARGLSPVLITLAVSYLSIVVGELVPKRIALADAEGMAKRVAQPLTVFQKIARPLVWFTQASANGLARLMRIKSGDDRQNVSEEEIKYMINEQDTLLDEEKRIIHEVMDLGDAVAREVMVPRVDVTMVEDDRTIADVLTLMRQTGFSRMPVYKDDPDDIAGIAHIKDLIGLALDGKGDEPVREHLRDATFVPDTKDILPLLSEMQTAHDQIVVVVDEYGGTAGIITVEDIVEEIVGEIEDEFDPDNKYLTRLSRREWLVDGRFSCDDAEELGWPIEESDDYETVAGWILDLCDSVPDIGEVFEVDGYKFKVQSMRGQRISLIRVIAPAPEPKPEELQDEEKDKRADKKGAAKGDKPEKASTPIKYVLRSKQDKHEDE</sequence>
<evidence type="ECO:0000256" key="5">
    <source>
        <dbReference type="ARBA" id="ARBA00022737"/>
    </source>
</evidence>
<comment type="subcellular location">
    <subcellularLocation>
        <location evidence="1">Cell membrane</location>
        <topology evidence="1">Multi-pass membrane protein</topology>
    </subcellularLocation>
</comment>
<keyword evidence="8 10" id="KW-0472">Membrane</keyword>
<dbReference type="Pfam" id="PF01595">
    <property type="entry name" value="CNNM"/>
    <property type="match status" value="1"/>
</dbReference>
<feature type="domain" description="CBS" evidence="12">
    <location>
        <begin position="284"/>
        <end position="341"/>
    </location>
</feature>
<comment type="similarity">
    <text evidence="2">Belongs to the UPF0053 family.</text>
</comment>
<dbReference type="InterPro" id="IPR000644">
    <property type="entry name" value="CBS_dom"/>
</dbReference>
<dbReference type="GO" id="GO:0050660">
    <property type="term" value="F:flavin adenine dinucleotide binding"/>
    <property type="evidence" value="ECO:0007669"/>
    <property type="project" value="InterPro"/>
</dbReference>
<name>A0A3E4QP83_9ACTN</name>
<dbReference type="InterPro" id="IPR046342">
    <property type="entry name" value="CBS_dom_sf"/>
</dbReference>